<dbReference type="InterPro" id="IPR011333">
    <property type="entry name" value="SKP1/BTB/POZ_sf"/>
</dbReference>
<dbReference type="Proteomes" id="UP000466442">
    <property type="component" value="Unassembled WGS sequence"/>
</dbReference>
<dbReference type="Gene3D" id="3.30.710.10">
    <property type="entry name" value="Potassium Channel Kv1.1, Chain A"/>
    <property type="match status" value="1"/>
</dbReference>
<dbReference type="InterPro" id="IPR000210">
    <property type="entry name" value="BTB/POZ_dom"/>
</dbReference>
<evidence type="ECO:0000313" key="2">
    <source>
        <dbReference type="Proteomes" id="UP000466442"/>
    </source>
</evidence>
<protein>
    <submittedName>
        <fullName evidence="1">Uncharacterized protein</fullName>
    </submittedName>
</protein>
<dbReference type="SMART" id="SM00225">
    <property type="entry name" value="BTB"/>
    <property type="match status" value="1"/>
</dbReference>
<name>A0A6A4JLC5_APOLU</name>
<proteinExistence type="predicted"/>
<dbReference type="GO" id="GO:0022008">
    <property type="term" value="P:neurogenesis"/>
    <property type="evidence" value="ECO:0007669"/>
    <property type="project" value="TreeGrafter"/>
</dbReference>
<accession>A0A6A4JLC5</accession>
<dbReference type="PANTHER" id="PTHR45774">
    <property type="entry name" value="BTB/POZ DOMAIN-CONTAINING"/>
    <property type="match status" value="1"/>
</dbReference>
<keyword evidence="2" id="KW-1185">Reference proteome</keyword>
<dbReference type="Pfam" id="PF07707">
    <property type="entry name" value="BACK"/>
    <property type="match status" value="1"/>
</dbReference>
<dbReference type="PANTHER" id="PTHR45774:SF4">
    <property type="entry name" value="AXUNDEAD, ISOFORM F"/>
    <property type="match status" value="1"/>
</dbReference>
<dbReference type="AlphaFoldDB" id="A0A6A4JLC5"/>
<dbReference type="InterPro" id="IPR011705">
    <property type="entry name" value="BACK"/>
</dbReference>
<gene>
    <name evidence="1" type="ORF">GE061_003276</name>
</gene>
<dbReference type="PROSITE" id="PS50097">
    <property type="entry name" value="BTB"/>
    <property type="match status" value="1"/>
</dbReference>
<dbReference type="Gene3D" id="1.25.40.420">
    <property type="match status" value="1"/>
</dbReference>
<comment type="caution">
    <text evidence="1">The sequence shown here is derived from an EMBL/GenBank/DDBJ whole genome shotgun (WGS) entry which is preliminary data.</text>
</comment>
<dbReference type="GO" id="GO:0005829">
    <property type="term" value="C:cytosol"/>
    <property type="evidence" value="ECO:0007669"/>
    <property type="project" value="TreeGrafter"/>
</dbReference>
<evidence type="ECO:0000313" key="1">
    <source>
        <dbReference type="EMBL" id="KAF6202870.1"/>
    </source>
</evidence>
<dbReference type="OrthoDB" id="6335872at2759"/>
<organism evidence="1 2">
    <name type="scientific">Apolygus lucorum</name>
    <name type="common">Small green plant bug</name>
    <name type="synonym">Lygocoris lucorum</name>
    <dbReference type="NCBI Taxonomy" id="248454"/>
    <lineage>
        <taxon>Eukaryota</taxon>
        <taxon>Metazoa</taxon>
        <taxon>Ecdysozoa</taxon>
        <taxon>Arthropoda</taxon>
        <taxon>Hexapoda</taxon>
        <taxon>Insecta</taxon>
        <taxon>Pterygota</taxon>
        <taxon>Neoptera</taxon>
        <taxon>Paraneoptera</taxon>
        <taxon>Hemiptera</taxon>
        <taxon>Heteroptera</taxon>
        <taxon>Panheteroptera</taxon>
        <taxon>Cimicomorpha</taxon>
        <taxon>Miridae</taxon>
        <taxon>Mirini</taxon>
        <taxon>Apolygus</taxon>
    </lineage>
</organism>
<dbReference type="Pfam" id="PF00651">
    <property type="entry name" value="BTB"/>
    <property type="match status" value="1"/>
</dbReference>
<sequence>MCPNDTATPCQPLLSSRLFDSEAGSDVTFLVGHEPDTWRFPGHRWVLAEANPVFRAMLAKRDDESPEMVIPITDLDGKAFDLLLRYLYKEEVVIQSVPTALSTFYAAQKYLCPGLMKLCITYLDQTLDVSNALQVFEFIRMCSGQCGTASAPDPDLYDVELDPNSNLDNMLNLSRSLLHNCLLYIDSHAPEILVQESIEDLKQDSLKEIVQRDTLYAPESLVYAAIERWCNVECKRYHKELSPENLRAVLGDEILFSVRYLLMDEREFLEGPMTGNLLTKPECTVLFAILRRIPIANTTCTITEECLAKWKQNRRPPKYSRIPLAKRGSDEKRKTKEKKKKKEKEVSPGRCTSACVTDYVVRALQCLFD</sequence>
<reference evidence="1" key="1">
    <citation type="journal article" date="2021" name="Mol. Ecol. Resour.">
        <title>Apolygus lucorum genome provides insights into omnivorousness and mesophyll feeding.</title>
        <authorList>
            <person name="Liu Y."/>
            <person name="Liu H."/>
            <person name="Wang H."/>
            <person name="Huang T."/>
            <person name="Liu B."/>
            <person name="Yang B."/>
            <person name="Yin L."/>
            <person name="Li B."/>
            <person name="Zhang Y."/>
            <person name="Zhang S."/>
            <person name="Jiang F."/>
            <person name="Zhang X."/>
            <person name="Ren Y."/>
            <person name="Wang B."/>
            <person name="Wang S."/>
            <person name="Lu Y."/>
            <person name="Wu K."/>
            <person name="Fan W."/>
            <person name="Wang G."/>
        </authorList>
    </citation>
    <scope>NUCLEOTIDE SEQUENCE</scope>
    <source>
        <strain evidence="1">12Hb</strain>
    </source>
</reference>
<dbReference type="EMBL" id="WIXP02000011">
    <property type="protein sequence ID" value="KAF6202870.1"/>
    <property type="molecule type" value="Genomic_DNA"/>
</dbReference>
<dbReference type="SUPFAM" id="SSF54695">
    <property type="entry name" value="POZ domain"/>
    <property type="match status" value="1"/>
</dbReference>